<sequence length="251" mass="26976">MSVIFFDIGETLAEPHVDPDGSLRLRPLPRVVPVLDALHEVRKGIISNPGSGDGAAARAARALAEAFPGRFTDEALVHWGAKDSRGIFDRAVASTAGATADDCVFVGENVVERAFAREAGMRTAPHPVFTVAATENRPVFRVRIGVPDGQDQSTLTAAMDETEAVAVQVVSQRLVTAMATARGTEVLERSGFSVDVQGGVEDLADAEKFVSDLLARGEAVFEGEEPTPRTTHVINREDDGRLTVRRLRFMQ</sequence>
<dbReference type="InterPro" id="IPR036412">
    <property type="entry name" value="HAD-like_sf"/>
</dbReference>
<dbReference type="EMBL" id="JBEPEK010000142">
    <property type="protein sequence ID" value="MER7181876.1"/>
    <property type="molecule type" value="Genomic_DNA"/>
</dbReference>
<accession>A0ABV1WYQ2</accession>
<evidence type="ECO:0000313" key="1">
    <source>
        <dbReference type="EMBL" id="MER7181876.1"/>
    </source>
</evidence>
<evidence type="ECO:0000313" key="2">
    <source>
        <dbReference type="Proteomes" id="UP001474181"/>
    </source>
</evidence>
<dbReference type="GO" id="GO:0016787">
    <property type="term" value="F:hydrolase activity"/>
    <property type="evidence" value="ECO:0007669"/>
    <property type="project" value="UniProtKB-KW"/>
</dbReference>
<gene>
    <name evidence="1" type="ORF">ABT404_20730</name>
</gene>
<name>A0ABV1WYQ2_9ACTN</name>
<dbReference type="SUPFAM" id="SSF56784">
    <property type="entry name" value="HAD-like"/>
    <property type="match status" value="1"/>
</dbReference>
<proteinExistence type="predicted"/>
<reference evidence="1 2" key="1">
    <citation type="submission" date="2024-06" db="EMBL/GenBank/DDBJ databases">
        <title>The Natural Products Discovery Center: Release of the First 8490 Sequenced Strains for Exploring Actinobacteria Biosynthetic Diversity.</title>
        <authorList>
            <person name="Kalkreuter E."/>
            <person name="Kautsar S.A."/>
            <person name="Yang D."/>
            <person name="Bader C.D."/>
            <person name="Teijaro C.N."/>
            <person name="Fluegel L."/>
            <person name="Davis C.M."/>
            <person name="Simpson J.R."/>
            <person name="Lauterbach L."/>
            <person name="Steele A.D."/>
            <person name="Gui C."/>
            <person name="Meng S."/>
            <person name="Li G."/>
            <person name="Viehrig K."/>
            <person name="Ye F."/>
            <person name="Su P."/>
            <person name="Kiefer A.F."/>
            <person name="Nichols A."/>
            <person name="Cepeda A.J."/>
            <person name="Yan W."/>
            <person name="Fan B."/>
            <person name="Jiang Y."/>
            <person name="Adhikari A."/>
            <person name="Zheng C.-J."/>
            <person name="Schuster L."/>
            <person name="Cowan T.M."/>
            <person name="Smanski M.J."/>
            <person name="Chevrette M.G."/>
            <person name="De Carvalho L.P.S."/>
            <person name="Shen B."/>
        </authorList>
    </citation>
    <scope>NUCLEOTIDE SEQUENCE [LARGE SCALE GENOMIC DNA]</scope>
    <source>
        <strain evidence="1 2">NPDC000234</strain>
    </source>
</reference>
<comment type="caution">
    <text evidence="1">The sequence shown here is derived from an EMBL/GenBank/DDBJ whole genome shotgun (WGS) entry which is preliminary data.</text>
</comment>
<dbReference type="RefSeq" id="WP_350783003.1">
    <property type="nucleotide sequence ID" value="NZ_JBEPEK010000142.1"/>
</dbReference>
<organism evidence="1 2">
    <name type="scientific">Streptomyces hyaluromycini</name>
    <dbReference type="NCBI Taxonomy" id="1377993"/>
    <lineage>
        <taxon>Bacteria</taxon>
        <taxon>Bacillati</taxon>
        <taxon>Actinomycetota</taxon>
        <taxon>Actinomycetes</taxon>
        <taxon>Kitasatosporales</taxon>
        <taxon>Streptomycetaceae</taxon>
        <taxon>Streptomyces</taxon>
    </lineage>
</organism>
<dbReference type="Gene3D" id="3.40.50.1000">
    <property type="entry name" value="HAD superfamily/HAD-like"/>
    <property type="match status" value="1"/>
</dbReference>
<dbReference type="InterPro" id="IPR023214">
    <property type="entry name" value="HAD_sf"/>
</dbReference>
<protein>
    <submittedName>
        <fullName evidence="1">HAD family hydrolase</fullName>
    </submittedName>
</protein>
<keyword evidence="1" id="KW-0378">Hydrolase</keyword>
<keyword evidence="2" id="KW-1185">Reference proteome</keyword>
<dbReference type="Proteomes" id="UP001474181">
    <property type="component" value="Unassembled WGS sequence"/>
</dbReference>